<dbReference type="GO" id="GO:0003678">
    <property type="term" value="F:DNA helicase activity"/>
    <property type="evidence" value="ECO:0007669"/>
    <property type="project" value="TreeGrafter"/>
</dbReference>
<name>A0A699Z0A9_HAELA</name>
<evidence type="ECO:0000313" key="7">
    <source>
        <dbReference type="Proteomes" id="UP000485058"/>
    </source>
</evidence>
<feature type="domain" description="Helicase ATP-binding" evidence="5">
    <location>
        <begin position="1"/>
        <end position="85"/>
    </location>
</feature>
<reference evidence="6 7" key="1">
    <citation type="submission" date="2020-02" db="EMBL/GenBank/DDBJ databases">
        <title>Draft genome sequence of Haematococcus lacustris strain NIES-144.</title>
        <authorList>
            <person name="Morimoto D."/>
            <person name="Nakagawa S."/>
            <person name="Yoshida T."/>
            <person name="Sawayama S."/>
        </authorList>
    </citation>
    <scope>NUCLEOTIDE SEQUENCE [LARGE SCALE GENOMIC DNA]</scope>
    <source>
        <strain evidence="6 7">NIES-144</strain>
    </source>
</reference>
<keyword evidence="3" id="KW-0067">ATP-binding</keyword>
<evidence type="ECO:0000256" key="2">
    <source>
        <dbReference type="ARBA" id="ARBA00022801"/>
    </source>
</evidence>
<feature type="region of interest" description="Disordered" evidence="4">
    <location>
        <begin position="56"/>
        <end position="85"/>
    </location>
</feature>
<keyword evidence="2" id="KW-0378">Hydrolase</keyword>
<dbReference type="Proteomes" id="UP000485058">
    <property type="component" value="Unassembled WGS sequence"/>
</dbReference>
<dbReference type="GO" id="GO:0005524">
    <property type="term" value="F:ATP binding"/>
    <property type="evidence" value="ECO:0007669"/>
    <property type="project" value="UniProtKB-KW"/>
</dbReference>
<dbReference type="AlphaFoldDB" id="A0A699Z0A9"/>
<evidence type="ECO:0000259" key="5">
    <source>
        <dbReference type="PROSITE" id="PS51193"/>
    </source>
</evidence>
<feature type="non-terminal residue" evidence="6">
    <location>
        <position position="1"/>
    </location>
</feature>
<keyword evidence="6" id="KW-0347">Helicase</keyword>
<evidence type="ECO:0000256" key="3">
    <source>
        <dbReference type="ARBA" id="ARBA00022840"/>
    </source>
</evidence>
<dbReference type="InterPro" id="IPR045028">
    <property type="entry name" value="DinG/Rad3-like"/>
</dbReference>
<dbReference type="PANTHER" id="PTHR11472:SF41">
    <property type="entry name" value="ATP-DEPENDENT DNA HELICASE DDX11-RELATED"/>
    <property type="match status" value="1"/>
</dbReference>
<sequence>MEFPEFPVQPYAVQSRFMTALYAACELGGVALLESPTGTGKTLSIICSALQWLEDERNRPQPAPPKPTAGSQLGLANAGTGASVA</sequence>
<dbReference type="PROSITE" id="PS51193">
    <property type="entry name" value="HELICASE_ATP_BIND_2"/>
    <property type="match status" value="1"/>
</dbReference>
<evidence type="ECO:0000313" key="6">
    <source>
        <dbReference type="EMBL" id="GFH08772.1"/>
    </source>
</evidence>
<dbReference type="InterPro" id="IPR014013">
    <property type="entry name" value="Helic_SF1/SF2_ATP-bd_DinG/Rad3"/>
</dbReference>
<organism evidence="6 7">
    <name type="scientific">Haematococcus lacustris</name>
    <name type="common">Green alga</name>
    <name type="synonym">Haematococcus pluvialis</name>
    <dbReference type="NCBI Taxonomy" id="44745"/>
    <lineage>
        <taxon>Eukaryota</taxon>
        <taxon>Viridiplantae</taxon>
        <taxon>Chlorophyta</taxon>
        <taxon>core chlorophytes</taxon>
        <taxon>Chlorophyceae</taxon>
        <taxon>CS clade</taxon>
        <taxon>Chlamydomonadales</taxon>
        <taxon>Haematococcaceae</taxon>
        <taxon>Haematococcus</taxon>
    </lineage>
</organism>
<proteinExistence type="predicted"/>
<dbReference type="InterPro" id="IPR027417">
    <property type="entry name" value="P-loop_NTPase"/>
</dbReference>
<accession>A0A699Z0A9</accession>
<feature type="non-terminal residue" evidence="6">
    <location>
        <position position="85"/>
    </location>
</feature>
<dbReference type="GO" id="GO:0016787">
    <property type="term" value="F:hydrolase activity"/>
    <property type="evidence" value="ECO:0007669"/>
    <property type="project" value="UniProtKB-KW"/>
</dbReference>
<keyword evidence="1" id="KW-0547">Nucleotide-binding</keyword>
<dbReference type="EMBL" id="BLLF01000184">
    <property type="protein sequence ID" value="GFH08772.1"/>
    <property type="molecule type" value="Genomic_DNA"/>
</dbReference>
<dbReference type="GO" id="GO:0034085">
    <property type="term" value="P:establishment of sister chromatid cohesion"/>
    <property type="evidence" value="ECO:0007669"/>
    <property type="project" value="TreeGrafter"/>
</dbReference>
<dbReference type="GO" id="GO:0005634">
    <property type="term" value="C:nucleus"/>
    <property type="evidence" value="ECO:0007669"/>
    <property type="project" value="TreeGrafter"/>
</dbReference>
<protein>
    <submittedName>
        <fullName evidence="6">ATP-dependent RNA helicase chl1</fullName>
    </submittedName>
</protein>
<dbReference type="SUPFAM" id="SSF52540">
    <property type="entry name" value="P-loop containing nucleoside triphosphate hydrolases"/>
    <property type="match status" value="1"/>
</dbReference>
<gene>
    <name evidence="6" type="ORF">HaLaN_03792</name>
</gene>
<keyword evidence="7" id="KW-1185">Reference proteome</keyword>
<evidence type="ECO:0000256" key="4">
    <source>
        <dbReference type="SAM" id="MobiDB-lite"/>
    </source>
</evidence>
<dbReference type="Gene3D" id="3.40.50.300">
    <property type="entry name" value="P-loop containing nucleotide triphosphate hydrolases"/>
    <property type="match status" value="1"/>
</dbReference>
<dbReference type="PANTHER" id="PTHR11472">
    <property type="entry name" value="DNA REPAIR DEAD HELICASE RAD3/XP-D SUBFAMILY MEMBER"/>
    <property type="match status" value="1"/>
</dbReference>
<evidence type="ECO:0000256" key="1">
    <source>
        <dbReference type="ARBA" id="ARBA00022741"/>
    </source>
</evidence>
<comment type="caution">
    <text evidence="6">The sequence shown here is derived from an EMBL/GenBank/DDBJ whole genome shotgun (WGS) entry which is preliminary data.</text>
</comment>